<protein>
    <submittedName>
        <fullName evidence="2">Uncharacterized protein</fullName>
    </submittedName>
</protein>
<evidence type="ECO:0000313" key="3">
    <source>
        <dbReference type="Proteomes" id="UP000054815"/>
    </source>
</evidence>
<gene>
    <name evidence="2" type="ORF">T4E_7691</name>
</gene>
<evidence type="ECO:0000313" key="2">
    <source>
        <dbReference type="EMBL" id="KRX88257.1"/>
    </source>
</evidence>
<proteinExistence type="predicted"/>
<keyword evidence="1" id="KW-0472">Membrane</keyword>
<sequence length="148" mass="17056">LDGRVPRCFTEARTGPSEFEQFWLVSVTAGVAFVRAAAPSCFCAEHGFQFERQPWTQVLPRRLFHTGMLFNFHFTKTEINTRMLNACFSDFPLKKSIQPPRLLTNSERIILILILIIIVVIYYSRYTLLLVIMCIHGGSQHDLYAVIM</sequence>
<evidence type="ECO:0000256" key="1">
    <source>
        <dbReference type="SAM" id="Phobius"/>
    </source>
</evidence>
<feature type="non-terminal residue" evidence="2">
    <location>
        <position position="1"/>
    </location>
</feature>
<accession>A0A0V0XJU6</accession>
<organism evidence="2 3">
    <name type="scientific">Trichinella pseudospiralis</name>
    <name type="common">Parasitic roundworm</name>
    <dbReference type="NCBI Taxonomy" id="6337"/>
    <lineage>
        <taxon>Eukaryota</taxon>
        <taxon>Metazoa</taxon>
        <taxon>Ecdysozoa</taxon>
        <taxon>Nematoda</taxon>
        <taxon>Enoplea</taxon>
        <taxon>Dorylaimia</taxon>
        <taxon>Trichinellida</taxon>
        <taxon>Trichinellidae</taxon>
        <taxon>Trichinella</taxon>
    </lineage>
</organism>
<reference evidence="2 3" key="1">
    <citation type="submission" date="2015-01" db="EMBL/GenBank/DDBJ databases">
        <title>Evolution of Trichinella species and genotypes.</title>
        <authorList>
            <person name="Korhonen P.K."/>
            <person name="Edoardo P."/>
            <person name="Giuseppe L.R."/>
            <person name="Gasser R.B."/>
        </authorList>
    </citation>
    <scope>NUCLEOTIDE SEQUENCE [LARGE SCALE GENOMIC DNA]</scope>
    <source>
        <strain evidence="2">ISS141</strain>
    </source>
</reference>
<feature type="transmembrane region" description="Helical" evidence="1">
    <location>
        <begin position="109"/>
        <end position="138"/>
    </location>
</feature>
<name>A0A0V0XJU6_TRIPS</name>
<keyword evidence="1" id="KW-1133">Transmembrane helix</keyword>
<dbReference type="EMBL" id="JYDU01000243">
    <property type="protein sequence ID" value="KRX88257.1"/>
    <property type="molecule type" value="Genomic_DNA"/>
</dbReference>
<comment type="caution">
    <text evidence="2">The sequence shown here is derived from an EMBL/GenBank/DDBJ whole genome shotgun (WGS) entry which is preliminary data.</text>
</comment>
<dbReference type="AlphaFoldDB" id="A0A0V0XJU6"/>
<dbReference type="Proteomes" id="UP000054815">
    <property type="component" value="Unassembled WGS sequence"/>
</dbReference>
<keyword evidence="1" id="KW-0812">Transmembrane</keyword>